<dbReference type="OrthoDB" id="407617at2759"/>
<dbReference type="SMART" id="SM00679">
    <property type="entry name" value="CTNS"/>
    <property type="match status" value="2"/>
</dbReference>
<name>A0A0C9MCU0_9FUNG</name>
<dbReference type="PANTHER" id="PTHR16201">
    <property type="entry name" value="SEVEN TRANSMEMBRANE PROTEIN 1-RELATED"/>
    <property type="match status" value="1"/>
</dbReference>
<keyword evidence="7" id="KW-1185">Reference proteome</keyword>
<evidence type="ECO:0000256" key="1">
    <source>
        <dbReference type="ARBA" id="ARBA00004141"/>
    </source>
</evidence>
<evidence type="ECO:0000256" key="4">
    <source>
        <dbReference type="ARBA" id="ARBA00023136"/>
    </source>
</evidence>
<comment type="subcellular location">
    <subcellularLocation>
        <location evidence="1">Membrane</location>
        <topology evidence="1">Multi-pass membrane protein</topology>
    </subcellularLocation>
</comment>
<keyword evidence="2 5" id="KW-0812">Transmembrane</keyword>
<evidence type="ECO:0000313" key="6">
    <source>
        <dbReference type="EMBL" id="GAN00732.1"/>
    </source>
</evidence>
<accession>A0A0C9MCU0</accession>
<gene>
    <name evidence="6" type="ORF">MAM1_0002d00154</name>
</gene>
<dbReference type="Proteomes" id="UP000053815">
    <property type="component" value="Unassembled WGS sequence"/>
</dbReference>
<dbReference type="GO" id="GO:0016020">
    <property type="term" value="C:membrane"/>
    <property type="evidence" value="ECO:0007669"/>
    <property type="project" value="UniProtKB-SubCell"/>
</dbReference>
<feature type="transmembrane region" description="Helical" evidence="5">
    <location>
        <begin position="6"/>
        <end position="24"/>
    </location>
</feature>
<dbReference type="Pfam" id="PF04193">
    <property type="entry name" value="PQ-loop"/>
    <property type="match status" value="2"/>
</dbReference>
<proteinExistence type="predicted"/>
<dbReference type="Gene3D" id="1.20.1280.290">
    <property type="match status" value="2"/>
</dbReference>
<evidence type="ECO:0000313" key="7">
    <source>
        <dbReference type="Proteomes" id="UP000053815"/>
    </source>
</evidence>
<organism evidence="6">
    <name type="scientific">Mucor ambiguus</name>
    <dbReference type="NCBI Taxonomy" id="91626"/>
    <lineage>
        <taxon>Eukaryota</taxon>
        <taxon>Fungi</taxon>
        <taxon>Fungi incertae sedis</taxon>
        <taxon>Mucoromycota</taxon>
        <taxon>Mucoromycotina</taxon>
        <taxon>Mucoromycetes</taxon>
        <taxon>Mucorales</taxon>
        <taxon>Mucorineae</taxon>
        <taxon>Mucoraceae</taxon>
        <taxon>Mucor</taxon>
    </lineage>
</organism>
<feature type="transmembrane region" description="Helical" evidence="5">
    <location>
        <begin position="131"/>
        <end position="147"/>
    </location>
</feature>
<dbReference type="AlphaFoldDB" id="A0A0C9MCU0"/>
<dbReference type="EMBL" id="DF836291">
    <property type="protein sequence ID" value="GAN00732.1"/>
    <property type="molecule type" value="Genomic_DNA"/>
</dbReference>
<reference evidence="6" key="1">
    <citation type="submission" date="2014-09" db="EMBL/GenBank/DDBJ databases">
        <title>Draft genome sequence of an oleaginous Mucoromycotina fungus Mucor ambiguus NBRC6742.</title>
        <authorList>
            <person name="Takeda I."/>
            <person name="Yamane N."/>
            <person name="Morita T."/>
            <person name="Tamano K."/>
            <person name="Machida M."/>
            <person name="Baker S."/>
            <person name="Koike H."/>
        </authorList>
    </citation>
    <scope>NUCLEOTIDE SEQUENCE</scope>
    <source>
        <strain evidence="6">NBRC 6742</strain>
    </source>
</reference>
<evidence type="ECO:0000256" key="3">
    <source>
        <dbReference type="ARBA" id="ARBA00022989"/>
    </source>
</evidence>
<feature type="transmembrane region" description="Helical" evidence="5">
    <location>
        <begin position="159"/>
        <end position="183"/>
    </location>
</feature>
<sequence>MTDRYLVEQVCGYFGLVFWSLQLAPQAYKTYRRGTSTGVSVWTMLIWTFAGVFMGVYNIGLGVAIGLWIQPQIFTFISCICVSQEFRYQHGWSKLKTFCGFALSCVFVGGLEAGLIFAFKKAQEVNNQHGIRFFGVMPVIFVIGGFLPQYYEIFRERRVIGISHLFLAMDFSGSVFSIVSLVFGEDVDSLDLANYIAIACLDTGILALYYIFEWYQAKVISKQETLEESQIDQATVASTKQADVTESVIVDDYKKEISQGEKQTPFE</sequence>
<dbReference type="PANTHER" id="PTHR16201:SF37">
    <property type="entry name" value="PQ-LOOP REPEAT-CONTAINING PROTEIN"/>
    <property type="match status" value="1"/>
</dbReference>
<evidence type="ECO:0000256" key="2">
    <source>
        <dbReference type="ARBA" id="ARBA00022692"/>
    </source>
</evidence>
<dbReference type="InterPro" id="IPR051415">
    <property type="entry name" value="LAAT-1"/>
</dbReference>
<evidence type="ECO:0000256" key="5">
    <source>
        <dbReference type="SAM" id="Phobius"/>
    </source>
</evidence>
<feature type="transmembrane region" description="Helical" evidence="5">
    <location>
        <begin position="195"/>
        <end position="212"/>
    </location>
</feature>
<protein>
    <submittedName>
        <fullName evidence="6">Integral to membrane protein</fullName>
    </submittedName>
</protein>
<dbReference type="InterPro" id="IPR006603">
    <property type="entry name" value="PQ-loop_rpt"/>
</dbReference>
<keyword evidence="4 5" id="KW-0472">Membrane</keyword>
<feature type="transmembrane region" description="Helical" evidence="5">
    <location>
        <begin position="95"/>
        <end position="119"/>
    </location>
</feature>
<keyword evidence="3 5" id="KW-1133">Transmembrane helix</keyword>